<dbReference type="PROSITE" id="PS00131">
    <property type="entry name" value="CARBOXYPEPT_SER_SER"/>
    <property type="match status" value="1"/>
</dbReference>
<feature type="chain" id="PRO_5035962171" description="Carboxypeptidase" evidence="5">
    <location>
        <begin position="18"/>
        <end position="463"/>
    </location>
</feature>
<evidence type="ECO:0000256" key="3">
    <source>
        <dbReference type="ARBA" id="ARBA00022670"/>
    </source>
</evidence>
<protein>
    <recommendedName>
        <fullName evidence="5">Carboxypeptidase</fullName>
        <ecNumber evidence="5">3.4.16.-</ecNumber>
    </recommendedName>
</protein>
<comment type="caution">
    <text evidence="6">The sequence shown here is derived from an EMBL/GenBank/DDBJ whole genome shotgun (WGS) entry which is preliminary data.</text>
</comment>
<dbReference type="EMBL" id="JTDF01005368">
    <property type="protein sequence ID" value="KAF8566278.1"/>
    <property type="molecule type" value="Genomic_DNA"/>
</dbReference>
<dbReference type="OrthoDB" id="443318at2759"/>
<dbReference type="GO" id="GO:0031647">
    <property type="term" value="P:regulation of protein stability"/>
    <property type="evidence" value="ECO:0007669"/>
    <property type="project" value="UniProtKB-ARBA"/>
</dbReference>
<dbReference type="GO" id="GO:1904715">
    <property type="term" value="P:negative regulation of chaperone-mediated autophagy"/>
    <property type="evidence" value="ECO:0007669"/>
    <property type="project" value="UniProtKB-ARBA"/>
</dbReference>
<comment type="similarity">
    <text evidence="1 5">Belongs to the peptidase S10 family.</text>
</comment>
<evidence type="ECO:0000313" key="7">
    <source>
        <dbReference type="Proteomes" id="UP000699462"/>
    </source>
</evidence>
<evidence type="ECO:0000313" key="6">
    <source>
        <dbReference type="EMBL" id="KAF8566278.1"/>
    </source>
</evidence>
<dbReference type="GO" id="GO:0004185">
    <property type="term" value="F:serine-type carboxypeptidase activity"/>
    <property type="evidence" value="ECO:0007669"/>
    <property type="project" value="UniProtKB-UniRule"/>
</dbReference>
<dbReference type="AlphaFoldDB" id="A0A8T0DH34"/>
<dbReference type="GO" id="GO:0006508">
    <property type="term" value="P:proteolysis"/>
    <property type="evidence" value="ECO:0007669"/>
    <property type="project" value="UniProtKB-KW"/>
</dbReference>
<name>A0A8T0DH34_9TREM</name>
<dbReference type="InterPro" id="IPR001563">
    <property type="entry name" value="Peptidase_S10"/>
</dbReference>
<keyword evidence="2 5" id="KW-0121">Carboxypeptidase</keyword>
<keyword evidence="4 5" id="KW-0378">Hydrolase</keyword>
<evidence type="ECO:0000256" key="2">
    <source>
        <dbReference type="ARBA" id="ARBA00022645"/>
    </source>
</evidence>
<dbReference type="InterPro" id="IPR018202">
    <property type="entry name" value="Ser_caboxypep_ser_AS"/>
</dbReference>
<dbReference type="Proteomes" id="UP000699462">
    <property type="component" value="Unassembled WGS sequence"/>
</dbReference>
<dbReference type="PANTHER" id="PTHR11802:SF201">
    <property type="entry name" value="CARBOXYPEPTIDASE"/>
    <property type="match status" value="1"/>
</dbReference>
<evidence type="ECO:0000256" key="4">
    <source>
        <dbReference type="ARBA" id="ARBA00022801"/>
    </source>
</evidence>
<dbReference type="SUPFAM" id="SSF53474">
    <property type="entry name" value="alpha/beta-Hydrolases"/>
    <property type="match status" value="1"/>
</dbReference>
<sequence length="463" mass="52133">METRVLSLVLLIVLSDSASVRKRQFCYTKHSHRGTEYDAIHKTSGERRVHAEKDRILSLPNLTFEPQFQQYAGYLDGASPNIKLFYWLVEAVENPSEAPLLLWLNGGPGCSSLSGLLSGNGPFSVNPDLELESNPYSWNKALNVLYLESPAGVGFSCTNDGNITASDDLTAWNNFQALVNFLKKYPAYKYRALYIAGESYAGVYVPTLALHLIQKENAFRLKGILVGNPMTNYVLNENSGFYNLYYHGFLSDEHWDNLVELCCPDQYGQHCMFTLNNSVGCQLAFQSVHDDLAVNINPYNPYQNCAGGIAKLKPTNNTTPLISKPWKPLIGGQSAYTQLFTEKLSLPVAIETEESDYLKCPAQKSVCGRDTFVHEYLNLPEVQDALHVDKHFTNCWTSCNLKVFRDYVRQYGNMDRVYTQILSSQVPVMFYSGDFDLVINSMGTRWFVKSLQLEVSKQVRATG</sequence>
<keyword evidence="3 5" id="KW-0645">Protease</keyword>
<dbReference type="PANTHER" id="PTHR11802">
    <property type="entry name" value="SERINE PROTEASE FAMILY S10 SERINE CARBOXYPEPTIDASE"/>
    <property type="match status" value="1"/>
</dbReference>
<organism evidence="6 7">
    <name type="scientific">Paragonimus westermani</name>
    <dbReference type="NCBI Taxonomy" id="34504"/>
    <lineage>
        <taxon>Eukaryota</taxon>
        <taxon>Metazoa</taxon>
        <taxon>Spiralia</taxon>
        <taxon>Lophotrochozoa</taxon>
        <taxon>Platyhelminthes</taxon>
        <taxon>Trematoda</taxon>
        <taxon>Digenea</taxon>
        <taxon>Plagiorchiida</taxon>
        <taxon>Troglotremata</taxon>
        <taxon>Troglotrematidae</taxon>
        <taxon>Paragonimus</taxon>
    </lineage>
</organism>
<accession>A0A8T0DH34</accession>
<dbReference type="FunFam" id="3.40.50.1820:FF:000335">
    <property type="entry name" value="Carboxypeptidase"/>
    <property type="match status" value="1"/>
</dbReference>
<proteinExistence type="inferred from homology"/>
<gene>
    <name evidence="6" type="ORF">P879_04829</name>
</gene>
<dbReference type="InterPro" id="IPR029058">
    <property type="entry name" value="AB_hydrolase_fold"/>
</dbReference>
<keyword evidence="5" id="KW-0732">Signal</keyword>
<feature type="signal peptide" evidence="5">
    <location>
        <begin position="1"/>
        <end position="17"/>
    </location>
</feature>
<dbReference type="PRINTS" id="PR00724">
    <property type="entry name" value="CRBOXYPTASEC"/>
</dbReference>
<keyword evidence="7" id="KW-1185">Reference proteome</keyword>
<dbReference type="Pfam" id="PF00450">
    <property type="entry name" value="Peptidase_S10"/>
    <property type="match status" value="1"/>
</dbReference>
<reference evidence="6 7" key="1">
    <citation type="submission" date="2019-07" db="EMBL/GenBank/DDBJ databases">
        <title>Annotation for the trematode Paragonimus westermani.</title>
        <authorList>
            <person name="Choi Y.-J."/>
        </authorList>
    </citation>
    <scope>NUCLEOTIDE SEQUENCE [LARGE SCALE GENOMIC DNA]</scope>
    <source>
        <strain evidence="6">180907_Pwestermani</strain>
    </source>
</reference>
<dbReference type="Gene3D" id="3.40.50.1820">
    <property type="entry name" value="alpha/beta hydrolase"/>
    <property type="match status" value="2"/>
</dbReference>
<evidence type="ECO:0000256" key="5">
    <source>
        <dbReference type="RuleBase" id="RU361156"/>
    </source>
</evidence>
<evidence type="ECO:0000256" key="1">
    <source>
        <dbReference type="ARBA" id="ARBA00009431"/>
    </source>
</evidence>
<dbReference type="EC" id="3.4.16.-" evidence="5"/>